<dbReference type="PANTHER" id="PTHR38791">
    <property type="entry name" value="ZN(II)2CYS6 TRANSCRIPTION FACTOR (EUROFUNG)-RELATED-RELATED"/>
    <property type="match status" value="1"/>
</dbReference>
<keyword evidence="4" id="KW-1185">Reference proteome</keyword>
<reference evidence="3" key="1">
    <citation type="journal article" date="2020" name="Stud. Mycol.">
        <title>101 Dothideomycetes genomes: a test case for predicting lifestyles and emergence of pathogens.</title>
        <authorList>
            <person name="Haridas S."/>
            <person name="Albert R."/>
            <person name="Binder M."/>
            <person name="Bloem J."/>
            <person name="Labutti K."/>
            <person name="Salamov A."/>
            <person name="Andreopoulos B."/>
            <person name="Baker S."/>
            <person name="Barry K."/>
            <person name="Bills G."/>
            <person name="Bluhm B."/>
            <person name="Cannon C."/>
            <person name="Castanera R."/>
            <person name="Culley D."/>
            <person name="Daum C."/>
            <person name="Ezra D."/>
            <person name="Gonzalez J."/>
            <person name="Henrissat B."/>
            <person name="Kuo A."/>
            <person name="Liang C."/>
            <person name="Lipzen A."/>
            <person name="Lutzoni F."/>
            <person name="Magnuson J."/>
            <person name="Mondo S."/>
            <person name="Nolan M."/>
            <person name="Ohm R."/>
            <person name="Pangilinan J."/>
            <person name="Park H.-J."/>
            <person name="Ramirez L."/>
            <person name="Alfaro M."/>
            <person name="Sun H."/>
            <person name="Tritt A."/>
            <person name="Yoshinaga Y."/>
            <person name="Zwiers L.-H."/>
            <person name="Turgeon B."/>
            <person name="Goodwin S."/>
            <person name="Spatafora J."/>
            <person name="Crous P."/>
            <person name="Grigoriev I."/>
        </authorList>
    </citation>
    <scope>NUCLEOTIDE SEQUENCE</scope>
    <source>
        <strain evidence="3">CBS 113389</strain>
    </source>
</reference>
<dbReference type="InterPro" id="IPR053175">
    <property type="entry name" value="DHMBA_Reg_Transcription_Factor"/>
</dbReference>
<name>A0A6A6PIB8_9PEZI</name>
<dbReference type="SUPFAM" id="SSF57701">
    <property type="entry name" value="Zn2/Cys6 DNA-binding domain"/>
    <property type="match status" value="1"/>
</dbReference>
<dbReference type="PROSITE" id="PS00463">
    <property type="entry name" value="ZN2_CY6_FUNGAL_1"/>
    <property type="match status" value="1"/>
</dbReference>
<protein>
    <recommendedName>
        <fullName evidence="2">Zn(2)-C6 fungal-type domain-containing protein</fullName>
    </recommendedName>
</protein>
<dbReference type="CDD" id="cd00067">
    <property type="entry name" value="GAL4"/>
    <property type="match status" value="1"/>
</dbReference>
<gene>
    <name evidence="3" type="ORF">BDY17DRAFT_304653</name>
</gene>
<accession>A0A6A6PIB8</accession>
<evidence type="ECO:0000313" key="4">
    <source>
        <dbReference type="Proteomes" id="UP000799767"/>
    </source>
</evidence>
<evidence type="ECO:0000313" key="3">
    <source>
        <dbReference type="EMBL" id="KAF2479788.1"/>
    </source>
</evidence>
<sequence length="503" mass="56736">MVYYGALSRGCERCRKRKIRCDQRKPSCKKCEQLKKPCPGYRDLNSLSFRNQSESVRGKYGYHQKSALPSNIRCSWLEAANKKDLHEDSPGLLKVWLPCANDDIGPAFFFSNYGFRELPFSTGFQQWLEQSYLDASSADAVRAGIEAVGLAGVSNVLGNTRLRRQSRKKYCDALSSLNVMLGHPARAKSDAAFTTVILLSLFETINFRHSWQYYDWAAHVKGATALLELRGSSQLTTERGILLFILIRSQILTICLQHNLPVPSSLASLTSEFLTSRARQTWQEQGLFSHASISGISLRIVNFGAAVHRKDFASVQAAVDEAYEIDRLLETWREKSSPQWAYREQLGVVLDGGSRLNVNKRHIYPSRRVATLWNNWRIMRIVLNTMLLQAGWVPSESRQYRACVDAITNASEEICLTVESFSGSARMMSLVHPLYMVSREELNPPHVREFARKELLAIESSCGMRQAGFLARCTSEDENSGGPEMAAIPTYDEWRLFPLVPGG</sequence>
<dbReference type="GO" id="GO:0000981">
    <property type="term" value="F:DNA-binding transcription factor activity, RNA polymerase II-specific"/>
    <property type="evidence" value="ECO:0007669"/>
    <property type="project" value="InterPro"/>
</dbReference>
<dbReference type="OrthoDB" id="5429770at2759"/>
<dbReference type="PANTHER" id="PTHR38791:SF1">
    <property type="entry name" value="TRANSCRIPTION FACTOR, PUTATIVE-RELATED"/>
    <property type="match status" value="1"/>
</dbReference>
<evidence type="ECO:0000259" key="2">
    <source>
        <dbReference type="PROSITE" id="PS50048"/>
    </source>
</evidence>
<dbReference type="InterPro" id="IPR001138">
    <property type="entry name" value="Zn2Cys6_DnaBD"/>
</dbReference>
<organism evidence="3 4">
    <name type="scientific">Neohortaea acidophila</name>
    <dbReference type="NCBI Taxonomy" id="245834"/>
    <lineage>
        <taxon>Eukaryota</taxon>
        <taxon>Fungi</taxon>
        <taxon>Dikarya</taxon>
        <taxon>Ascomycota</taxon>
        <taxon>Pezizomycotina</taxon>
        <taxon>Dothideomycetes</taxon>
        <taxon>Dothideomycetidae</taxon>
        <taxon>Mycosphaerellales</taxon>
        <taxon>Teratosphaeriaceae</taxon>
        <taxon>Neohortaea</taxon>
    </lineage>
</organism>
<dbReference type="Gene3D" id="4.10.240.10">
    <property type="entry name" value="Zn(2)-C6 fungal-type DNA-binding domain"/>
    <property type="match status" value="1"/>
</dbReference>
<dbReference type="InterPro" id="IPR036864">
    <property type="entry name" value="Zn2-C6_fun-type_DNA-bd_sf"/>
</dbReference>
<dbReference type="AlphaFoldDB" id="A0A6A6PIB8"/>
<dbReference type="SMART" id="SM00066">
    <property type="entry name" value="GAL4"/>
    <property type="match status" value="1"/>
</dbReference>
<dbReference type="Proteomes" id="UP000799767">
    <property type="component" value="Unassembled WGS sequence"/>
</dbReference>
<dbReference type="GO" id="GO:0008270">
    <property type="term" value="F:zinc ion binding"/>
    <property type="evidence" value="ECO:0007669"/>
    <property type="project" value="InterPro"/>
</dbReference>
<evidence type="ECO:0000256" key="1">
    <source>
        <dbReference type="ARBA" id="ARBA00023242"/>
    </source>
</evidence>
<proteinExistence type="predicted"/>
<dbReference type="Pfam" id="PF00172">
    <property type="entry name" value="Zn_clus"/>
    <property type="match status" value="1"/>
</dbReference>
<keyword evidence="1" id="KW-0539">Nucleus</keyword>
<dbReference type="EMBL" id="MU001641">
    <property type="protein sequence ID" value="KAF2479788.1"/>
    <property type="molecule type" value="Genomic_DNA"/>
</dbReference>
<dbReference type="GeneID" id="54475755"/>
<feature type="domain" description="Zn(2)-C6 fungal-type" evidence="2">
    <location>
        <begin position="10"/>
        <end position="38"/>
    </location>
</feature>
<dbReference type="PROSITE" id="PS50048">
    <property type="entry name" value="ZN2_CY6_FUNGAL_2"/>
    <property type="match status" value="1"/>
</dbReference>
<dbReference type="RefSeq" id="XP_033586358.1">
    <property type="nucleotide sequence ID" value="XM_033734753.1"/>
</dbReference>